<dbReference type="AlphaFoldDB" id="C7QE68"/>
<evidence type="ECO:0000256" key="3">
    <source>
        <dbReference type="ARBA" id="ARBA00023163"/>
    </source>
</evidence>
<dbReference type="InterPro" id="IPR050109">
    <property type="entry name" value="HTH-type_TetR-like_transc_reg"/>
</dbReference>
<keyword evidence="2 4" id="KW-0238">DNA-binding</keyword>
<keyword evidence="1" id="KW-0805">Transcription regulation</keyword>
<dbReference type="Pfam" id="PF00440">
    <property type="entry name" value="TetR_N"/>
    <property type="match status" value="1"/>
</dbReference>
<dbReference type="OrthoDB" id="4540879at2"/>
<feature type="domain" description="HTH tetR-type" evidence="6">
    <location>
        <begin position="33"/>
        <end position="93"/>
    </location>
</feature>
<evidence type="ECO:0000256" key="1">
    <source>
        <dbReference type="ARBA" id="ARBA00023015"/>
    </source>
</evidence>
<dbReference type="STRING" id="479433.Caci_7832"/>
<evidence type="ECO:0000313" key="7">
    <source>
        <dbReference type="EMBL" id="ACU76656.1"/>
    </source>
</evidence>
<dbReference type="InterPro" id="IPR036271">
    <property type="entry name" value="Tet_transcr_reg_TetR-rel_C_sf"/>
</dbReference>
<dbReference type="SUPFAM" id="SSF48498">
    <property type="entry name" value="Tetracyclin repressor-like, C-terminal domain"/>
    <property type="match status" value="1"/>
</dbReference>
<keyword evidence="8" id="KW-1185">Reference proteome</keyword>
<evidence type="ECO:0000256" key="4">
    <source>
        <dbReference type="PROSITE-ProRule" id="PRU00335"/>
    </source>
</evidence>
<dbReference type="PANTHER" id="PTHR30055">
    <property type="entry name" value="HTH-TYPE TRANSCRIPTIONAL REGULATOR RUTR"/>
    <property type="match status" value="1"/>
</dbReference>
<dbReference type="Pfam" id="PF02909">
    <property type="entry name" value="TetR_C_1"/>
    <property type="match status" value="1"/>
</dbReference>
<dbReference type="InterPro" id="IPR001647">
    <property type="entry name" value="HTH_TetR"/>
</dbReference>
<dbReference type="GO" id="GO:0045892">
    <property type="term" value="P:negative regulation of DNA-templated transcription"/>
    <property type="evidence" value="ECO:0007669"/>
    <property type="project" value="InterPro"/>
</dbReference>
<dbReference type="KEGG" id="cai:Caci_7832"/>
<dbReference type="EMBL" id="CP001700">
    <property type="protein sequence ID" value="ACU76656.1"/>
    <property type="molecule type" value="Genomic_DNA"/>
</dbReference>
<evidence type="ECO:0000313" key="8">
    <source>
        <dbReference type="Proteomes" id="UP000000851"/>
    </source>
</evidence>
<gene>
    <name evidence="7" type="ordered locus">Caci_7832</name>
</gene>
<proteinExistence type="predicted"/>
<dbReference type="HOGENOM" id="CLU_069543_5_0_11"/>
<dbReference type="InterPro" id="IPR004111">
    <property type="entry name" value="Repressor_TetR_C"/>
</dbReference>
<dbReference type="Proteomes" id="UP000000851">
    <property type="component" value="Chromosome"/>
</dbReference>
<dbReference type="InterPro" id="IPR009057">
    <property type="entry name" value="Homeodomain-like_sf"/>
</dbReference>
<dbReference type="GO" id="GO:0003700">
    <property type="term" value="F:DNA-binding transcription factor activity"/>
    <property type="evidence" value="ECO:0007669"/>
    <property type="project" value="TreeGrafter"/>
</dbReference>
<feature type="DNA-binding region" description="H-T-H motif" evidence="4">
    <location>
        <begin position="56"/>
        <end position="75"/>
    </location>
</feature>
<reference evidence="7 8" key="1">
    <citation type="journal article" date="2009" name="Stand. Genomic Sci.">
        <title>Complete genome sequence of Catenulispora acidiphila type strain (ID 139908).</title>
        <authorList>
            <person name="Copeland A."/>
            <person name="Lapidus A."/>
            <person name="Glavina Del Rio T."/>
            <person name="Nolan M."/>
            <person name="Lucas S."/>
            <person name="Chen F."/>
            <person name="Tice H."/>
            <person name="Cheng J.F."/>
            <person name="Bruce D."/>
            <person name="Goodwin L."/>
            <person name="Pitluck S."/>
            <person name="Mikhailova N."/>
            <person name="Pati A."/>
            <person name="Ivanova N."/>
            <person name="Mavromatis K."/>
            <person name="Chen A."/>
            <person name="Palaniappan K."/>
            <person name="Chain P."/>
            <person name="Land M."/>
            <person name="Hauser L."/>
            <person name="Chang Y.J."/>
            <person name="Jeffries C.D."/>
            <person name="Chertkov O."/>
            <person name="Brettin T."/>
            <person name="Detter J.C."/>
            <person name="Han C."/>
            <person name="Ali Z."/>
            <person name="Tindall B.J."/>
            <person name="Goker M."/>
            <person name="Bristow J."/>
            <person name="Eisen J.A."/>
            <person name="Markowitz V."/>
            <person name="Hugenholtz P."/>
            <person name="Kyrpides N.C."/>
            <person name="Klenk H.P."/>
        </authorList>
    </citation>
    <scope>NUCLEOTIDE SEQUENCE [LARGE SCALE GENOMIC DNA]</scope>
    <source>
        <strain evidence="8">DSM 44928 / JCM 14897 / NBRC 102108 / NRRL B-24433 / ID139908</strain>
    </source>
</reference>
<protein>
    <submittedName>
        <fullName evidence="7">Transcriptional regulator, TetR family</fullName>
    </submittedName>
</protein>
<dbReference type="SUPFAM" id="SSF46689">
    <property type="entry name" value="Homeodomain-like"/>
    <property type="match status" value="1"/>
</dbReference>
<dbReference type="RefSeq" id="WP_015796381.1">
    <property type="nucleotide sequence ID" value="NC_013131.1"/>
</dbReference>
<dbReference type="GO" id="GO:0000976">
    <property type="term" value="F:transcription cis-regulatory region binding"/>
    <property type="evidence" value="ECO:0007669"/>
    <property type="project" value="TreeGrafter"/>
</dbReference>
<evidence type="ECO:0000256" key="2">
    <source>
        <dbReference type="ARBA" id="ARBA00023125"/>
    </source>
</evidence>
<accession>C7QE68</accession>
<dbReference type="PRINTS" id="PR00455">
    <property type="entry name" value="HTHTETR"/>
</dbReference>
<evidence type="ECO:0000256" key="5">
    <source>
        <dbReference type="SAM" id="MobiDB-lite"/>
    </source>
</evidence>
<evidence type="ECO:0000259" key="6">
    <source>
        <dbReference type="PROSITE" id="PS50977"/>
    </source>
</evidence>
<organism evidence="7 8">
    <name type="scientific">Catenulispora acidiphila (strain DSM 44928 / JCM 14897 / NBRC 102108 / NRRL B-24433 / ID139908)</name>
    <dbReference type="NCBI Taxonomy" id="479433"/>
    <lineage>
        <taxon>Bacteria</taxon>
        <taxon>Bacillati</taxon>
        <taxon>Actinomycetota</taxon>
        <taxon>Actinomycetes</taxon>
        <taxon>Catenulisporales</taxon>
        <taxon>Catenulisporaceae</taxon>
        <taxon>Catenulispora</taxon>
    </lineage>
</organism>
<dbReference type="Gene3D" id="1.10.357.10">
    <property type="entry name" value="Tetracycline Repressor, domain 2"/>
    <property type="match status" value="1"/>
</dbReference>
<dbReference type="PROSITE" id="PS50977">
    <property type="entry name" value="HTH_TETR_2"/>
    <property type="match status" value="1"/>
</dbReference>
<feature type="region of interest" description="Disordered" evidence="5">
    <location>
        <begin position="1"/>
        <end position="33"/>
    </location>
</feature>
<feature type="compositionally biased region" description="Low complexity" evidence="5">
    <location>
        <begin position="1"/>
        <end position="11"/>
    </location>
</feature>
<dbReference type="InParanoid" id="C7QE68"/>
<keyword evidence="3" id="KW-0804">Transcription</keyword>
<sequence length="253" mass="27583">MAKPAAPNGTPEVPPPPPWERTARKAKAPARTPLSQEAIVATALRVLESDGYEALSMRRVAADLGTGAASLYAHVANKEELLRLCIDRVFADVEFPPPDPDRWVEQLRDAMRETRRILQAHPGLARALLGRVPMGPNGLRLIEGFMGVLRLGELPDRVAAWAGDVVTLYVVASVFEDDIRHTLHGDTSEEDVEAWAEEMKGYIKTLPAAAFPNMLALADPMFETGGPDGRFEFGLDLMLRGLASHSRRGTGEA</sequence>
<name>C7QE68_CATAD</name>
<dbReference type="eggNOG" id="COG1309">
    <property type="taxonomic scope" value="Bacteria"/>
</dbReference>
<dbReference type="PANTHER" id="PTHR30055:SF151">
    <property type="entry name" value="TRANSCRIPTIONAL REGULATORY PROTEIN"/>
    <property type="match status" value="1"/>
</dbReference>